<dbReference type="PROSITE" id="PS00041">
    <property type="entry name" value="HTH_ARAC_FAMILY_1"/>
    <property type="match status" value="1"/>
</dbReference>
<dbReference type="GO" id="GO:0003700">
    <property type="term" value="F:DNA-binding transcription factor activity"/>
    <property type="evidence" value="ECO:0007669"/>
    <property type="project" value="InterPro"/>
</dbReference>
<evidence type="ECO:0000313" key="6">
    <source>
        <dbReference type="Proteomes" id="UP000183174"/>
    </source>
</evidence>
<evidence type="ECO:0000256" key="3">
    <source>
        <dbReference type="ARBA" id="ARBA00023163"/>
    </source>
</evidence>
<dbReference type="Proteomes" id="UP000183174">
    <property type="component" value="Unassembled WGS sequence"/>
</dbReference>
<dbReference type="AlphaFoldDB" id="A0A1C3TVY7"/>
<dbReference type="PANTHER" id="PTHR46796:SF6">
    <property type="entry name" value="ARAC SUBFAMILY"/>
    <property type="match status" value="1"/>
</dbReference>
<dbReference type="PANTHER" id="PTHR46796">
    <property type="entry name" value="HTH-TYPE TRANSCRIPTIONAL ACTIVATOR RHAS-RELATED"/>
    <property type="match status" value="1"/>
</dbReference>
<evidence type="ECO:0000256" key="1">
    <source>
        <dbReference type="ARBA" id="ARBA00023015"/>
    </source>
</evidence>
<dbReference type="RefSeq" id="WP_244429314.1">
    <property type="nucleotide sequence ID" value="NZ_FMAE01000001.1"/>
</dbReference>
<evidence type="ECO:0000259" key="4">
    <source>
        <dbReference type="PROSITE" id="PS01124"/>
    </source>
</evidence>
<organism evidence="5 6">
    <name type="scientific">Bradyrhizobium yuanmingense</name>
    <dbReference type="NCBI Taxonomy" id="108015"/>
    <lineage>
        <taxon>Bacteria</taxon>
        <taxon>Pseudomonadati</taxon>
        <taxon>Pseudomonadota</taxon>
        <taxon>Alphaproteobacteria</taxon>
        <taxon>Hyphomicrobiales</taxon>
        <taxon>Nitrobacteraceae</taxon>
        <taxon>Bradyrhizobium</taxon>
    </lineage>
</organism>
<evidence type="ECO:0000313" key="5">
    <source>
        <dbReference type="EMBL" id="SCB07379.1"/>
    </source>
</evidence>
<protein>
    <submittedName>
        <fullName evidence="5">AraC family transcriptional regulator</fullName>
    </submittedName>
</protein>
<dbReference type="PRINTS" id="PR00032">
    <property type="entry name" value="HTHARAC"/>
</dbReference>
<dbReference type="Gene3D" id="1.10.10.60">
    <property type="entry name" value="Homeodomain-like"/>
    <property type="match status" value="2"/>
</dbReference>
<feature type="domain" description="HTH araC/xylS-type" evidence="4">
    <location>
        <begin position="192"/>
        <end position="290"/>
    </location>
</feature>
<dbReference type="InterPro" id="IPR050204">
    <property type="entry name" value="AraC_XylS_family_regulators"/>
</dbReference>
<dbReference type="InterPro" id="IPR009057">
    <property type="entry name" value="Homeodomain-like_sf"/>
</dbReference>
<keyword evidence="3" id="KW-0804">Transcription</keyword>
<dbReference type="SUPFAM" id="SSF46689">
    <property type="entry name" value="Homeodomain-like"/>
    <property type="match status" value="2"/>
</dbReference>
<dbReference type="InterPro" id="IPR018062">
    <property type="entry name" value="HTH_AraC-typ_CS"/>
</dbReference>
<dbReference type="InterPro" id="IPR020449">
    <property type="entry name" value="Tscrpt_reg_AraC-type_HTH"/>
</dbReference>
<dbReference type="SMART" id="SM00342">
    <property type="entry name" value="HTH_ARAC"/>
    <property type="match status" value="1"/>
</dbReference>
<dbReference type="PROSITE" id="PS01124">
    <property type="entry name" value="HTH_ARAC_FAMILY_2"/>
    <property type="match status" value="1"/>
</dbReference>
<evidence type="ECO:0000256" key="2">
    <source>
        <dbReference type="ARBA" id="ARBA00023125"/>
    </source>
</evidence>
<reference evidence="5 6" key="1">
    <citation type="submission" date="2016-08" db="EMBL/GenBank/DDBJ databases">
        <authorList>
            <person name="Seilhamer J.J."/>
        </authorList>
    </citation>
    <scope>NUCLEOTIDE SEQUENCE [LARGE SCALE GENOMIC DNA]</scope>
    <source>
        <strain evidence="5 6">CCBAU 10071</strain>
    </source>
</reference>
<proteinExistence type="predicted"/>
<dbReference type="GO" id="GO:0043565">
    <property type="term" value="F:sequence-specific DNA binding"/>
    <property type="evidence" value="ECO:0007669"/>
    <property type="project" value="InterPro"/>
</dbReference>
<sequence>MALVTHGDEKYKNSEKLAEVNDWPGLSIEHRKFEAGRQATPVPICTEIVMLLSGGGMVSRAGNGEIQKSLARPGMSYLVPVGTQESHLELSDRMECLHLYLPPALLDHSALADFDIDPAKIEIAYAHGLADQVLFHICSPLRDLLHRPRQPTDALFVEGIQVTLAAHLLGNYTIDRWRAPDKSPALDARRLQRVLDYIEASLGSDIRLEDLATQACLSPYHFSRLFREATGLSPHRYVTDRRVHAAREELARDHLSLVEIALEFGFGSQANFTRVFRKAANLTPGQYRELCCGQAEVKADWLESHSAGIAHDPAGFGNTAQWASSIAVAATR</sequence>
<gene>
    <name evidence="5" type="ORF">GA0061099_100198</name>
</gene>
<name>A0A1C3TVY7_9BRAD</name>
<dbReference type="InterPro" id="IPR018060">
    <property type="entry name" value="HTH_AraC"/>
</dbReference>
<keyword evidence="1" id="KW-0805">Transcription regulation</keyword>
<keyword evidence="2" id="KW-0238">DNA-binding</keyword>
<dbReference type="Pfam" id="PF12833">
    <property type="entry name" value="HTH_18"/>
    <property type="match status" value="1"/>
</dbReference>
<accession>A0A1C3TVY7</accession>
<dbReference type="EMBL" id="FMAE01000001">
    <property type="protein sequence ID" value="SCB07379.1"/>
    <property type="molecule type" value="Genomic_DNA"/>
</dbReference>